<dbReference type="GO" id="GO:0005975">
    <property type="term" value="P:carbohydrate metabolic process"/>
    <property type="evidence" value="ECO:0007669"/>
    <property type="project" value="InterPro"/>
</dbReference>
<accession>H1S169</accession>
<proteinExistence type="inferred from homology"/>
<dbReference type="SUPFAM" id="SSF88713">
    <property type="entry name" value="Glycoside hydrolase/deacetylase"/>
    <property type="match status" value="1"/>
</dbReference>
<dbReference type="GO" id="GO:0017168">
    <property type="term" value="F:5-oxoprolinase (ATP-hydrolyzing) activity"/>
    <property type="evidence" value="ECO:0007669"/>
    <property type="project" value="UniProtKB-UniRule"/>
</dbReference>
<comment type="function">
    <text evidence="1">Catalyzes the cleavage of 5-oxoproline to form L-glutamate coupled to the hydrolysis of ATP to ADP and inorganic phosphate.</text>
</comment>
<dbReference type="InterPro" id="IPR011330">
    <property type="entry name" value="Glyco_hydro/deAcase_b/a-brl"/>
</dbReference>
<dbReference type="AlphaFoldDB" id="H1S169"/>
<evidence type="ECO:0000256" key="1">
    <source>
        <dbReference type="HAMAP-Rule" id="MF_00691"/>
    </source>
</evidence>
<reference evidence="2 3" key="1">
    <citation type="journal article" date="2012" name="J. Bacteriol.">
        <title>De Novo Genome Project of Cupriavidus basilensis OR16.</title>
        <authorList>
            <person name="Cserhati M."/>
            <person name="Kriszt B."/>
            <person name="Szoboszlay S."/>
            <person name="Toth A."/>
            <person name="Szabo I."/>
            <person name="Tancsics A."/>
            <person name="Nagy I."/>
            <person name="Horvath B."/>
            <person name="Nagy I."/>
            <person name="Kukolya J."/>
        </authorList>
    </citation>
    <scope>NUCLEOTIDE SEQUENCE [LARGE SCALE GENOMIC DNA]</scope>
    <source>
        <strain evidence="2 3">OR16</strain>
    </source>
</reference>
<dbReference type="GO" id="GO:0005524">
    <property type="term" value="F:ATP binding"/>
    <property type="evidence" value="ECO:0007669"/>
    <property type="project" value="UniProtKB-UniRule"/>
</dbReference>
<comment type="catalytic activity">
    <reaction evidence="1">
        <text>5-oxo-L-proline + ATP + 2 H2O = L-glutamate + ADP + phosphate + H(+)</text>
        <dbReference type="Rhea" id="RHEA:10348"/>
        <dbReference type="ChEBI" id="CHEBI:15377"/>
        <dbReference type="ChEBI" id="CHEBI:15378"/>
        <dbReference type="ChEBI" id="CHEBI:29985"/>
        <dbReference type="ChEBI" id="CHEBI:30616"/>
        <dbReference type="ChEBI" id="CHEBI:43474"/>
        <dbReference type="ChEBI" id="CHEBI:58402"/>
        <dbReference type="ChEBI" id="CHEBI:456216"/>
        <dbReference type="EC" id="3.5.2.9"/>
    </reaction>
</comment>
<name>H1S169_9BURK</name>
<keyword evidence="1" id="KW-0067">ATP-binding</keyword>
<evidence type="ECO:0000313" key="2">
    <source>
        <dbReference type="EMBL" id="EHP43682.1"/>
    </source>
</evidence>
<sequence length="256" mass="26906">MQKESIMPFIDINCDMGESFGPWVMGNDRAILQHVTSANIACGFHAGDPDTMLETVRAAAAAGVAVGAHPGLPDLQGFGRRAMAMTPGEVYALIVYQVGAMLGVTRAVGVPLHHVKTHGALYNMTARDPALAQAVAQAVHDIDPKLMVYVANANMASAARAMGLRVAFEVYADRSYQDDGTLTPRSEPHAMIEDVAESIAQVKRMVTDGSVISLAGKTVPIAADTLCIHGDQPGAAVFAARIRAAFDADGIGVRPV</sequence>
<dbReference type="InterPro" id="IPR005501">
    <property type="entry name" value="LamB/YcsF/PxpA-like"/>
</dbReference>
<dbReference type="EMBL" id="AHJE01000016">
    <property type="protein sequence ID" value="EHP43682.1"/>
    <property type="molecule type" value="Genomic_DNA"/>
</dbReference>
<dbReference type="CDD" id="cd10787">
    <property type="entry name" value="LamB_YcsF_like"/>
    <property type="match status" value="1"/>
</dbReference>
<protein>
    <recommendedName>
        <fullName evidence="1">5-oxoprolinase subunit A</fullName>
        <shortName evidence="1">5-OPase subunit A</shortName>
        <ecNumber evidence="1">3.5.2.9</ecNumber>
    </recommendedName>
    <alternativeName>
        <fullName evidence="1">5-oxoprolinase (ATP-hydrolyzing) subunit A</fullName>
    </alternativeName>
</protein>
<evidence type="ECO:0000313" key="3">
    <source>
        <dbReference type="Proteomes" id="UP000005808"/>
    </source>
</evidence>
<keyword evidence="1" id="KW-0378">Hydrolase</keyword>
<keyword evidence="1" id="KW-0547">Nucleotide-binding</keyword>
<gene>
    <name evidence="1" type="primary">pxpA</name>
    <name evidence="2" type="ORF">OR16_06214</name>
</gene>
<dbReference type="NCBIfam" id="NF003816">
    <property type="entry name" value="PRK05406.1-5"/>
    <property type="match status" value="1"/>
</dbReference>
<comment type="subunit">
    <text evidence="1">Forms a complex composed of PxpA, PxpB and PxpC.</text>
</comment>
<dbReference type="Gene3D" id="3.20.20.370">
    <property type="entry name" value="Glycoside hydrolase/deacetylase"/>
    <property type="match status" value="1"/>
</dbReference>
<dbReference type="Pfam" id="PF03746">
    <property type="entry name" value="LamB_YcsF"/>
    <property type="match status" value="1"/>
</dbReference>
<comment type="caution">
    <text evidence="2">The sequence shown here is derived from an EMBL/GenBank/DDBJ whole genome shotgun (WGS) entry which is preliminary data.</text>
</comment>
<dbReference type="PANTHER" id="PTHR30292:SF0">
    <property type="entry name" value="5-OXOPROLINASE SUBUNIT A"/>
    <property type="match status" value="1"/>
</dbReference>
<organism evidence="2 3">
    <name type="scientific">Cupriavidus basilensis OR16</name>
    <dbReference type="NCBI Taxonomy" id="1127483"/>
    <lineage>
        <taxon>Bacteria</taxon>
        <taxon>Pseudomonadati</taxon>
        <taxon>Pseudomonadota</taxon>
        <taxon>Betaproteobacteria</taxon>
        <taxon>Burkholderiales</taxon>
        <taxon>Burkholderiaceae</taxon>
        <taxon>Cupriavidus</taxon>
    </lineage>
</organism>
<comment type="similarity">
    <text evidence="1">Belongs to the LamB/PxpA family.</text>
</comment>
<dbReference type="NCBIfam" id="NF003814">
    <property type="entry name" value="PRK05406.1-3"/>
    <property type="match status" value="1"/>
</dbReference>
<dbReference type="PANTHER" id="PTHR30292">
    <property type="entry name" value="UNCHARACTERIZED PROTEIN YBGL-RELATED"/>
    <property type="match status" value="1"/>
</dbReference>
<dbReference type="HAMAP" id="MF_00691">
    <property type="entry name" value="PxpA"/>
    <property type="match status" value="1"/>
</dbReference>
<dbReference type="EC" id="3.5.2.9" evidence="1"/>
<dbReference type="PATRIC" id="fig|1127483.3.peg.1240"/>
<dbReference type="Proteomes" id="UP000005808">
    <property type="component" value="Unassembled WGS sequence"/>
</dbReference>